<evidence type="ECO:0000256" key="1">
    <source>
        <dbReference type="ARBA" id="ARBA00022630"/>
    </source>
</evidence>
<keyword evidence="4" id="KW-0503">Monooxygenase</keyword>
<name>A0A4Q7V668_9BURK</name>
<dbReference type="EMBL" id="SHKO01000004">
    <property type="protein sequence ID" value="RZT92066.1"/>
    <property type="molecule type" value="Genomic_DNA"/>
</dbReference>
<comment type="caution">
    <text evidence="4">The sequence shown here is derived from an EMBL/GenBank/DDBJ whole genome shotgun (WGS) entry which is preliminary data.</text>
</comment>
<proteinExistence type="predicted"/>
<accession>A0A4Q7V668</accession>
<evidence type="ECO:0000313" key="5">
    <source>
        <dbReference type="Proteomes" id="UP000293398"/>
    </source>
</evidence>
<dbReference type="InterPro" id="IPR013785">
    <property type="entry name" value="Aldolase_TIM"/>
</dbReference>
<gene>
    <name evidence="4" type="ORF">EV681_3974</name>
</gene>
<sequence>MHSFAPLRIKNHTLLPIVQGGMGVGISASSLSAAVARENAMGTIASIDLRHLHPDLLEQSRALASQEHYDRLNRIALDREVKKALKQANGQGMIAVNVMKAVSDYAALVQQACESGAQAIVMGAGLPLELPDLTREHPKVALIPILSESRGIQIVLKRWMKKNRLPDAIVIEHPNHAGGHLGATTIDDLGSDRFSFARVLEETAQVFRQLGLEGEKIPLILAGGMANVRKISTALRQWGASAVQIGTAFAVTREGDAHDNFKQILAGARDEDIVEFMSVAGLPARAVMTPYLQKYLRNEQKLQASAKADPRRCVQSMNCLQVCGLRDGISKIGQFCIDQRLTDAFNGDVRKGLFFRGKDPLPFGRQIRSVYDTIQYLLTGNTAPAANHALA</sequence>
<dbReference type="RefSeq" id="WP_128396153.1">
    <property type="nucleotide sequence ID" value="NZ_SHKO01000004.1"/>
</dbReference>
<dbReference type="SUPFAM" id="SSF51412">
    <property type="entry name" value="Inosine monophosphate dehydrogenase (IMPDH)"/>
    <property type="match status" value="1"/>
</dbReference>
<keyword evidence="3" id="KW-0560">Oxidoreductase</keyword>
<dbReference type="PANTHER" id="PTHR32332:SF18">
    <property type="entry name" value="2-NITROPROPANE DIOXYGENASE"/>
    <property type="match status" value="1"/>
</dbReference>
<evidence type="ECO:0000256" key="3">
    <source>
        <dbReference type="ARBA" id="ARBA00023002"/>
    </source>
</evidence>
<dbReference type="GO" id="GO:0018580">
    <property type="term" value="F:nitronate monooxygenase activity"/>
    <property type="evidence" value="ECO:0007669"/>
    <property type="project" value="InterPro"/>
</dbReference>
<reference evidence="4 5" key="1">
    <citation type="submission" date="2019-02" db="EMBL/GenBank/DDBJ databases">
        <title>Genomic Encyclopedia of Type Strains, Phase IV (KMG-IV): sequencing the most valuable type-strain genomes for metagenomic binning, comparative biology and taxonomic classification.</title>
        <authorList>
            <person name="Goeker M."/>
        </authorList>
    </citation>
    <scope>NUCLEOTIDE SEQUENCE [LARGE SCALE GENOMIC DNA]</scope>
    <source>
        <strain evidence="4 5">DSM 23814</strain>
    </source>
</reference>
<dbReference type="OrthoDB" id="9778912at2"/>
<dbReference type="CDD" id="cd04730">
    <property type="entry name" value="NPD_like"/>
    <property type="match status" value="1"/>
</dbReference>
<dbReference type="AlphaFoldDB" id="A0A4Q7V668"/>
<dbReference type="PANTHER" id="PTHR32332">
    <property type="entry name" value="2-NITROPROPANE DIOXYGENASE"/>
    <property type="match status" value="1"/>
</dbReference>
<dbReference type="Gene3D" id="3.20.20.70">
    <property type="entry name" value="Aldolase class I"/>
    <property type="match status" value="1"/>
</dbReference>
<evidence type="ECO:0000313" key="4">
    <source>
        <dbReference type="EMBL" id="RZT92066.1"/>
    </source>
</evidence>
<evidence type="ECO:0000256" key="2">
    <source>
        <dbReference type="ARBA" id="ARBA00022643"/>
    </source>
</evidence>
<keyword evidence="1" id="KW-0285">Flavoprotein</keyword>
<keyword evidence="2" id="KW-0288">FMN</keyword>
<organism evidence="4 5">
    <name type="scientific">Advenella incenata</name>
    <dbReference type="NCBI Taxonomy" id="267800"/>
    <lineage>
        <taxon>Bacteria</taxon>
        <taxon>Pseudomonadati</taxon>
        <taxon>Pseudomonadota</taxon>
        <taxon>Betaproteobacteria</taxon>
        <taxon>Burkholderiales</taxon>
        <taxon>Alcaligenaceae</taxon>
    </lineage>
</organism>
<keyword evidence="5" id="KW-1185">Reference proteome</keyword>
<dbReference type="Proteomes" id="UP000293398">
    <property type="component" value="Unassembled WGS sequence"/>
</dbReference>
<protein>
    <submittedName>
        <fullName evidence="4">Nitronate monooxygenase</fullName>
    </submittedName>
</protein>
<dbReference type="Pfam" id="PF03060">
    <property type="entry name" value="NMO"/>
    <property type="match status" value="1"/>
</dbReference>
<dbReference type="InterPro" id="IPR004136">
    <property type="entry name" value="NMO"/>
</dbReference>